<protein>
    <recommendedName>
        <fullName evidence="2">Glycosyltransferase 2-like domain-containing protein</fullName>
    </recommendedName>
</protein>
<keyword evidence="4" id="KW-1185">Reference proteome</keyword>
<dbReference type="Pfam" id="PF00535">
    <property type="entry name" value="Glycos_transf_2"/>
    <property type="match status" value="1"/>
</dbReference>
<dbReference type="Proteomes" id="UP000016201">
    <property type="component" value="Unassembled WGS sequence"/>
</dbReference>
<dbReference type="OrthoDB" id="9815923at2"/>
<dbReference type="SUPFAM" id="SSF53448">
    <property type="entry name" value="Nucleotide-diphospho-sugar transferases"/>
    <property type="match status" value="1"/>
</dbReference>
<feature type="domain" description="Glycosyltransferase 2-like" evidence="2">
    <location>
        <begin position="9"/>
        <end position="96"/>
    </location>
</feature>
<dbReference type="PANTHER" id="PTHR43630:SF2">
    <property type="entry name" value="GLYCOSYLTRANSFERASE"/>
    <property type="match status" value="1"/>
</dbReference>
<dbReference type="SUPFAM" id="SSF81901">
    <property type="entry name" value="HCP-like"/>
    <property type="match status" value="1"/>
</dbReference>
<accession>R9AJN5</accession>
<dbReference type="RefSeq" id="WP_016168668.1">
    <property type="nucleotide sequence ID" value="NZ_JHZG01000003.1"/>
</dbReference>
<reference evidence="3 4" key="1">
    <citation type="submission" date="2013-03" db="EMBL/GenBank/DDBJ databases">
        <title>The Genome Sequence of Acinetobacter tandoii CIP 107469.</title>
        <authorList>
            <consortium name="The Broad Institute Genome Sequencing Platform"/>
            <consortium name="The Broad Institute Genome Sequencing Center for Infectious Disease"/>
            <person name="Cerqueira G."/>
            <person name="Feldgarden M."/>
            <person name="Courvalin P."/>
            <person name="Perichon B."/>
            <person name="Grillot-Courvalin C."/>
            <person name="Clermont D."/>
            <person name="Rocha E."/>
            <person name="Yoon E.-J."/>
            <person name="Nemec A."/>
            <person name="Walker B."/>
            <person name="Young S.K."/>
            <person name="Zeng Q."/>
            <person name="Gargeya S."/>
            <person name="Fitzgerald M."/>
            <person name="Haas B."/>
            <person name="Abouelleil A."/>
            <person name="Alvarado L."/>
            <person name="Arachchi H.M."/>
            <person name="Berlin A.M."/>
            <person name="Chapman S.B."/>
            <person name="Dewar J."/>
            <person name="Goldberg J."/>
            <person name="Griggs A."/>
            <person name="Gujja S."/>
            <person name="Hansen M."/>
            <person name="Howarth C."/>
            <person name="Imamovic A."/>
            <person name="Larimer J."/>
            <person name="McCowan C."/>
            <person name="Murphy C."/>
            <person name="Neiman D."/>
            <person name="Pearson M."/>
            <person name="Priest M."/>
            <person name="Roberts A."/>
            <person name="Saif S."/>
            <person name="Shea T."/>
            <person name="Sisk P."/>
            <person name="Sykes S."/>
            <person name="Wortman J."/>
            <person name="Nusbaum C."/>
            <person name="Birren B."/>
        </authorList>
    </citation>
    <scope>NUCLEOTIDE SEQUENCE [LARGE SCALE GENOMIC DNA]</scope>
    <source>
        <strain evidence="3 4">CIP 107469</strain>
    </source>
</reference>
<evidence type="ECO:0000313" key="4">
    <source>
        <dbReference type="Proteomes" id="UP000016201"/>
    </source>
</evidence>
<dbReference type="InterPro" id="IPR011990">
    <property type="entry name" value="TPR-like_helical_dom_sf"/>
</dbReference>
<evidence type="ECO:0000259" key="2">
    <source>
        <dbReference type="Pfam" id="PF00535"/>
    </source>
</evidence>
<dbReference type="PANTHER" id="PTHR43630">
    <property type="entry name" value="POLY-BETA-1,6-N-ACETYL-D-GLUCOSAMINE SYNTHASE"/>
    <property type="match status" value="1"/>
</dbReference>
<comment type="caution">
    <text evidence="3">The sequence shown here is derived from an EMBL/GenBank/DDBJ whole genome shotgun (WGS) entry which is preliminary data.</text>
</comment>
<dbReference type="InterPro" id="IPR001173">
    <property type="entry name" value="Glyco_trans_2-like"/>
</dbReference>
<evidence type="ECO:0000313" key="3">
    <source>
        <dbReference type="EMBL" id="EOR02422.1"/>
    </source>
</evidence>
<name>R9AJN5_9GAMM</name>
<comment type="similarity">
    <text evidence="1">Belongs to the glycosyltransferase 2 family. WaaE/KdtX subfamily.</text>
</comment>
<dbReference type="PATRIC" id="fig|1120927.3.peg.3590"/>
<dbReference type="Gene3D" id="3.90.550.10">
    <property type="entry name" value="Spore Coat Polysaccharide Biosynthesis Protein SpsA, Chain A"/>
    <property type="match status" value="1"/>
</dbReference>
<dbReference type="EMBL" id="AQFM01000048">
    <property type="protein sequence ID" value="EOR02422.1"/>
    <property type="molecule type" value="Genomic_DNA"/>
</dbReference>
<evidence type="ECO:0000256" key="1">
    <source>
        <dbReference type="ARBA" id="ARBA00038494"/>
    </source>
</evidence>
<organism evidence="3 4">
    <name type="scientific">Acinetobacter tandoii DSM 14970 = CIP 107469</name>
    <dbReference type="NCBI Taxonomy" id="1120927"/>
    <lineage>
        <taxon>Bacteria</taxon>
        <taxon>Pseudomonadati</taxon>
        <taxon>Pseudomonadota</taxon>
        <taxon>Gammaproteobacteria</taxon>
        <taxon>Moraxellales</taxon>
        <taxon>Moraxellaceae</taxon>
        <taxon>Acinetobacter</taxon>
    </lineage>
</organism>
<sequence length="362" mass="42577">MQPHIRLNMIVKNESAVILRCLKSVKPWIHSWVIVDTGSTDGTQKLIQDFMQDLPGKLFERPWHNFGFNRTEALQLAQDSSLPHADYLMFIDADESLLVKPEFQWGTLSGTAYYFECIYDHLRYQRNALISTQLPWMWKGVLHEYLDSTSPHQWTSLEGPRIFVQHDSARGHDPQTYLKDIEVLKQGILDEPDNLRYQFYLAQSYQDAHMPQQALEAYQRRANAGGWEEERWMAQFRAAQLTERLNKPIEQIYMAYLQAWVSRPQRAEPLYELARYYREQKQFETACHFALQAVNIKSPNDILFVDDSVYAWKSLDELSVSATYCAKYKQDGKNAMIKLLMEQKFPTSEQERIVANLHFYKE</sequence>
<dbReference type="eggNOG" id="COG0463">
    <property type="taxonomic scope" value="Bacteria"/>
</dbReference>
<proteinExistence type="inferred from homology"/>
<dbReference type="InterPro" id="IPR029044">
    <property type="entry name" value="Nucleotide-diphossugar_trans"/>
</dbReference>
<dbReference type="Gene3D" id="1.25.40.10">
    <property type="entry name" value="Tetratricopeptide repeat domain"/>
    <property type="match status" value="1"/>
</dbReference>
<gene>
    <name evidence="3" type="ORF">I593_03690</name>
</gene>
<dbReference type="AlphaFoldDB" id="R9AJN5"/>